<dbReference type="CDD" id="cd17917">
    <property type="entry name" value="DEXHc_RHA-like"/>
    <property type="match status" value="1"/>
</dbReference>
<organism evidence="11 12">
    <name type="scientific">Rotaria magnacalcarata</name>
    <dbReference type="NCBI Taxonomy" id="392030"/>
    <lineage>
        <taxon>Eukaryota</taxon>
        <taxon>Metazoa</taxon>
        <taxon>Spiralia</taxon>
        <taxon>Gnathifera</taxon>
        <taxon>Rotifera</taxon>
        <taxon>Eurotatoria</taxon>
        <taxon>Bdelloidea</taxon>
        <taxon>Philodinida</taxon>
        <taxon>Philodinidae</taxon>
        <taxon>Rotaria</taxon>
    </lineage>
</organism>
<gene>
    <name evidence="11" type="ORF">BYL167_LOCUS8310</name>
</gene>
<keyword evidence="2" id="KW-0378">Hydrolase</keyword>
<dbReference type="SMART" id="SM00248">
    <property type="entry name" value="ANK"/>
    <property type="match status" value="2"/>
</dbReference>
<feature type="domain" description="Helicase ATP-binding" evidence="9">
    <location>
        <begin position="860"/>
        <end position="1031"/>
    </location>
</feature>
<dbReference type="SUPFAM" id="SSF56399">
    <property type="entry name" value="ADP-ribosylation"/>
    <property type="match status" value="1"/>
</dbReference>
<dbReference type="GO" id="GO:0003723">
    <property type="term" value="F:RNA binding"/>
    <property type="evidence" value="ECO:0007669"/>
    <property type="project" value="TreeGrafter"/>
</dbReference>
<evidence type="ECO:0000313" key="12">
    <source>
        <dbReference type="Proteomes" id="UP000681967"/>
    </source>
</evidence>
<dbReference type="InterPro" id="IPR002110">
    <property type="entry name" value="Ankyrin_rpt"/>
</dbReference>
<evidence type="ECO:0000259" key="9">
    <source>
        <dbReference type="PROSITE" id="PS51192"/>
    </source>
</evidence>
<dbReference type="PROSITE" id="PS51059">
    <property type="entry name" value="PARP_CATALYTIC"/>
    <property type="match status" value="1"/>
</dbReference>
<keyword evidence="6" id="KW-0040">ANK repeat</keyword>
<comment type="caution">
    <text evidence="11">The sequence shown here is derived from an EMBL/GenBank/DDBJ whole genome shotgun (WGS) entry which is preliminary data.</text>
</comment>
<dbReference type="PROSITE" id="PS50088">
    <property type="entry name" value="ANK_REPEAT"/>
    <property type="match status" value="1"/>
</dbReference>
<dbReference type="Pfam" id="PF00271">
    <property type="entry name" value="Helicase_C"/>
    <property type="match status" value="1"/>
</dbReference>
<dbReference type="SUPFAM" id="SSF52540">
    <property type="entry name" value="P-loop containing nucleoside triphosphate hydrolases"/>
    <property type="match status" value="1"/>
</dbReference>
<dbReference type="PANTHER" id="PTHR18934:SF91">
    <property type="entry name" value="PRE-MRNA-SPLICING FACTOR ATP-DEPENDENT RNA HELICASE PRP16"/>
    <property type="match status" value="1"/>
</dbReference>
<dbReference type="InterPro" id="IPR001650">
    <property type="entry name" value="Helicase_C-like"/>
</dbReference>
<sequence>TQIVNDEKQLKLSLTKIIDIAQECIQKFNSYDEQTRIQAQTSIADDNLLENSQLNNNIYTFTLNDEENELVQALTSNIEAILNEDFEKLSQLCLNYLLDFLHTYHYDRERRQFLSPLNVGALHPFVLEIKGLLASSEAFPAAFNGNLEIVKKFIKEYPTFKDKPGLWETTLLFSAARNNHLEIVKYLIEEAHCSVNAQNQREVEFALNTSSTNYTPRPTAASTALHAACYYNHLSIVRYLVQHGADYFIRNQAHETPIYNGERHNDIKSFFQDYLIMGYSIAASATLPDRTIMNNDDRPIRDSMWEYKPFQDLKWYRFTATEATILHNALLPSDELQQQVYLTVTAGLYSVSILEFVRSGKYEQDPQKNMAWIRCRGSSILNFDCSSIWHIMLIQHQNVNKDTDNTPSLKIQEFPVMRDSRFKLQLNTWYSCDDKTTSSIDNAMNYRRKIITIDIPYIGDKLTFNLQTFEFSNDDKTIFGYIRWIPKLISNTEYKNKKLVHVDNYQPTASIQPILLTTQRRKQVLQVKNTDQQHTNGIENHDEEDETGLQIATVYGTGNDDEADDDDFENMNKKNDVTHEQQLNNLVQQIIAIDYDNIESIVANIFLFGKVKNIIEHLKTKHPVDTYLIGIPNITITDSNDLYCISVTGTKAHHDEFKRILERIQKLSNATELAKKLYQHQLNSKFESVNYIMTKQIRSSEDWKHYTKYYQQLLKNKIEDFVKLYNEYILQKAKLMMDDCIKDVNFQSQRQLKKLTDTYMKKKQFLPELEILKSEALDEYVKQHVLSERLKFEKKPSKEALGTMHDLIGKARKEFKTNPTYIGCQVEQFKEIPKVLQRIMLYYRCFLLQLPLYESAKTLLEKIKENTVITIATSTGSGKSSLLPALLIAEGYDKVIVTQPRRLPCTAICERVNETMMTNKNELRIAGWAVSGDERDVNARILYLTDGLLKERLLHDENLIANQANNKTIVFFLDEVHERSVNIDLCLGLFARLLTNKPEIKSKVKIIISSATLDTSVPTLYRQIAQLKFDEFKMPTLGTLHSVTKIPRPNQNILDLVQELCKKKQRHDQILCFVSSVSEVKQCCNLLEEISHGTLTAYPLIQSQSAADQQNSIEHGSIFFSTTVAETSLTFPSLKYVVDTGMINIPVYDSDKRETTLMEIRAAESTIKQRLGRLGRTQPGEYYSLYDFQVEDKKYPIPQICQSDLINIEFSLRKSLIKNGLHFMKKFLPDSPDSKAINAAIEELKRLNIVDSHDKFTSVGVAISKLPDFGSLAMSKAVLSALNQHNCGRDLIVLSSILSVLNTSSVLKAIPSSMKRSEGDFMTLLNVMNEILLVRESVHAQQFRLSKVCQVKNLTPILHVIKQALRRYINLEKSFNLSAEYREKAQVSSDDWESIAKSLLNGYGENVFVSMKELQGRTHIFTRYSPPKHDEAVLDLQSTLTRAISSAPVSLVLARDIRFSSSIRHTAVLSFVGEIKSQWIEYHLNRNITLNTAEEAKLNQDNILATTKQAFPNIQIQLNNHILSLKGSAGSVLDAELNILQQLVVEMKFTLKNEYPTSATTDHARMKRNLEGVSKMPSIFTPMKWRWEAQHQVKITVNNNVGNNECEIIIEGRDSQNQLVQKEFQSFLGWLKRCAVIRHPNAGVPPRIIKPAMRKSCLDMEEKISHITDSKRTSIELWKALKGSKATRETRMEVVAWIAVCKFDCRLEGGFVRDWIVGNCTARPSGYPSTWVTYQINATGTILPYLDKDLIPSDLDCHLPSHKYFDIDKFLDNLHKYQIEYTVYREDWRYVILLDENAKTGPFTMDLIEPHVALTHDRIDFDVSNLSLEKDYTKELGMRVDITYKPYSIELETIVDNIKNKRFQVLRPVDKYVQPRIAKMESRGWTQLGKPMHVIPNPPPKYQVVLVPLPESTDLYQTLVHQMKSYINNQVQVLSIEQIKNPLLEEAYLAMKEIIAKQCKGKIPNERELFHGTKGEAIDGVLNDGFDDRYWGGNFSKCKWGHGAYFADNPSVSHRYTEANTNDQTRIMYYNKVVLGNESILQEQNSELMSAPKGYHSTHGQFPGQPNDDEYIVYRYGQALPYLRITYTA</sequence>
<dbReference type="SMART" id="SM00847">
    <property type="entry name" value="HA2"/>
    <property type="match status" value="1"/>
</dbReference>
<name>A0A8S2LEF7_9BILA</name>
<dbReference type="PROSITE" id="PS51194">
    <property type="entry name" value="HELICASE_CTER"/>
    <property type="match status" value="1"/>
</dbReference>
<dbReference type="EC" id="2.4.2.-" evidence="7"/>
<feature type="repeat" description="ANK" evidence="6">
    <location>
        <begin position="220"/>
        <end position="252"/>
    </location>
</feature>
<reference evidence="11" key="1">
    <citation type="submission" date="2021-02" db="EMBL/GenBank/DDBJ databases">
        <authorList>
            <person name="Nowell W R."/>
        </authorList>
    </citation>
    <scope>NUCLEOTIDE SEQUENCE</scope>
</reference>
<accession>A0A8S2LEF7</accession>
<dbReference type="PROSITE" id="PS50297">
    <property type="entry name" value="ANK_REP_REGION"/>
    <property type="match status" value="1"/>
</dbReference>
<dbReference type="SUPFAM" id="SSF48403">
    <property type="entry name" value="Ankyrin repeat"/>
    <property type="match status" value="1"/>
</dbReference>
<protein>
    <recommendedName>
        <fullName evidence="7">Poly [ADP-ribose] polymerase</fullName>
        <shortName evidence="7">PARP</shortName>
        <ecNumber evidence="7">2.4.2.-</ecNumber>
    </recommendedName>
</protein>
<dbReference type="InterPro" id="IPR012317">
    <property type="entry name" value="Poly(ADP-ribose)pol_cat_dom"/>
</dbReference>
<keyword evidence="3" id="KW-0347">Helicase</keyword>
<evidence type="ECO:0000256" key="4">
    <source>
        <dbReference type="ARBA" id="ARBA00022840"/>
    </source>
</evidence>
<dbReference type="CDD" id="cd18791">
    <property type="entry name" value="SF2_C_RHA"/>
    <property type="match status" value="1"/>
</dbReference>
<evidence type="ECO:0000256" key="2">
    <source>
        <dbReference type="ARBA" id="ARBA00022801"/>
    </source>
</evidence>
<dbReference type="InterPro" id="IPR007502">
    <property type="entry name" value="Helicase-assoc_dom"/>
</dbReference>
<dbReference type="InterPro" id="IPR014001">
    <property type="entry name" value="Helicase_ATP-bd"/>
</dbReference>
<dbReference type="Pfam" id="PF00270">
    <property type="entry name" value="DEAD"/>
    <property type="match status" value="1"/>
</dbReference>
<evidence type="ECO:0000256" key="7">
    <source>
        <dbReference type="RuleBase" id="RU362114"/>
    </source>
</evidence>
<dbReference type="InterPro" id="IPR036770">
    <property type="entry name" value="Ankyrin_rpt-contain_sf"/>
</dbReference>
<feature type="non-terminal residue" evidence="11">
    <location>
        <position position="1"/>
    </location>
</feature>
<dbReference type="Pfam" id="PF12796">
    <property type="entry name" value="Ank_2"/>
    <property type="match status" value="1"/>
</dbReference>
<keyword evidence="4" id="KW-0067">ATP-binding</keyword>
<keyword evidence="1" id="KW-0547">Nucleotide-binding</keyword>
<evidence type="ECO:0000256" key="1">
    <source>
        <dbReference type="ARBA" id="ARBA00022741"/>
    </source>
</evidence>
<keyword evidence="7" id="KW-0808">Transferase</keyword>
<feature type="domain" description="Helicase C-terminal" evidence="10">
    <location>
        <begin position="1052"/>
        <end position="1216"/>
    </location>
</feature>
<dbReference type="SMART" id="SM00487">
    <property type="entry name" value="DEXDc"/>
    <property type="match status" value="1"/>
</dbReference>
<comment type="similarity">
    <text evidence="5">Belongs to the DEAD box helicase family. DEAH subfamily. PRP16 sub-subfamily.</text>
</comment>
<dbReference type="Gene3D" id="1.20.120.1080">
    <property type="match status" value="1"/>
</dbReference>
<dbReference type="PANTHER" id="PTHR18934">
    <property type="entry name" value="ATP-DEPENDENT RNA HELICASE"/>
    <property type="match status" value="1"/>
</dbReference>
<dbReference type="Pfam" id="PF00644">
    <property type="entry name" value="PARP"/>
    <property type="match status" value="1"/>
</dbReference>
<evidence type="ECO:0000256" key="6">
    <source>
        <dbReference type="PROSITE-ProRule" id="PRU00023"/>
    </source>
</evidence>
<dbReference type="PROSITE" id="PS51192">
    <property type="entry name" value="HELICASE_ATP_BIND_1"/>
    <property type="match status" value="1"/>
</dbReference>
<keyword evidence="7" id="KW-0328">Glycosyltransferase</keyword>
<dbReference type="GO" id="GO:0004386">
    <property type="term" value="F:helicase activity"/>
    <property type="evidence" value="ECO:0007669"/>
    <property type="project" value="UniProtKB-KW"/>
</dbReference>
<evidence type="ECO:0000256" key="3">
    <source>
        <dbReference type="ARBA" id="ARBA00022806"/>
    </source>
</evidence>
<dbReference type="GO" id="GO:0005524">
    <property type="term" value="F:ATP binding"/>
    <property type="evidence" value="ECO:0007669"/>
    <property type="project" value="UniProtKB-KW"/>
</dbReference>
<dbReference type="GO" id="GO:0016787">
    <property type="term" value="F:hydrolase activity"/>
    <property type="evidence" value="ECO:0007669"/>
    <property type="project" value="UniProtKB-KW"/>
</dbReference>
<evidence type="ECO:0000259" key="10">
    <source>
        <dbReference type="PROSITE" id="PS51194"/>
    </source>
</evidence>
<dbReference type="Gene3D" id="3.90.228.10">
    <property type="match status" value="1"/>
</dbReference>
<dbReference type="EMBL" id="CAJOBH010002266">
    <property type="protein sequence ID" value="CAF3897899.1"/>
    <property type="molecule type" value="Genomic_DNA"/>
</dbReference>
<dbReference type="Proteomes" id="UP000681967">
    <property type="component" value="Unassembled WGS sequence"/>
</dbReference>
<dbReference type="GO" id="GO:0003950">
    <property type="term" value="F:NAD+ poly-ADP-ribosyltransferase activity"/>
    <property type="evidence" value="ECO:0007669"/>
    <property type="project" value="UniProtKB-UniRule"/>
</dbReference>
<dbReference type="InterPro" id="IPR027417">
    <property type="entry name" value="P-loop_NTPase"/>
</dbReference>
<feature type="domain" description="PARP catalytic" evidence="8">
    <location>
        <begin position="1895"/>
        <end position="2089"/>
    </location>
</feature>
<dbReference type="Gene3D" id="3.40.50.300">
    <property type="entry name" value="P-loop containing nucleotide triphosphate hydrolases"/>
    <property type="match status" value="2"/>
</dbReference>
<keyword evidence="7" id="KW-0520">NAD</keyword>
<evidence type="ECO:0000256" key="5">
    <source>
        <dbReference type="ARBA" id="ARBA00038040"/>
    </source>
</evidence>
<evidence type="ECO:0000259" key="8">
    <source>
        <dbReference type="PROSITE" id="PS51059"/>
    </source>
</evidence>
<dbReference type="Gene3D" id="1.25.40.20">
    <property type="entry name" value="Ankyrin repeat-containing domain"/>
    <property type="match status" value="1"/>
</dbReference>
<dbReference type="InterPro" id="IPR011545">
    <property type="entry name" value="DEAD/DEAH_box_helicase_dom"/>
</dbReference>
<proteinExistence type="inferred from homology"/>
<evidence type="ECO:0000313" key="11">
    <source>
        <dbReference type="EMBL" id="CAF3897899.1"/>
    </source>
</evidence>